<dbReference type="Proteomes" id="UP000657918">
    <property type="component" value="Unassembled WGS sequence"/>
</dbReference>
<proteinExistence type="predicted"/>
<reference evidence="1 2" key="1">
    <citation type="submission" date="2020-10" db="EMBL/GenBank/DDBJ databases">
        <title>Plant Genome Project.</title>
        <authorList>
            <person name="Zhang R.-G."/>
        </authorList>
    </citation>
    <scope>NUCLEOTIDE SEQUENCE [LARGE SCALE GENOMIC DNA]</scope>
    <source>
        <strain evidence="1">FAFU-HL-1</strain>
        <tissue evidence="1">Leaf</tissue>
    </source>
</reference>
<organism evidence="1 2">
    <name type="scientific">Salix dunnii</name>
    <dbReference type="NCBI Taxonomy" id="1413687"/>
    <lineage>
        <taxon>Eukaryota</taxon>
        <taxon>Viridiplantae</taxon>
        <taxon>Streptophyta</taxon>
        <taxon>Embryophyta</taxon>
        <taxon>Tracheophyta</taxon>
        <taxon>Spermatophyta</taxon>
        <taxon>Magnoliopsida</taxon>
        <taxon>eudicotyledons</taxon>
        <taxon>Gunneridae</taxon>
        <taxon>Pentapetalae</taxon>
        <taxon>rosids</taxon>
        <taxon>fabids</taxon>
        <taxon>Malpighiales</taxon>
        <taxon>Salicaceae</taxon>
        <taxon>Saliceae</taxon>
        <taxon>Salix</taxon>
    </lineage>
</organism>
<sequence length="90" mass="9809">MPQVVPLDHGLFFAIKIAVLDQGGNFASGSILHQLGTNLNPGGGRGRLLCILHHKNRISVTILINEKRELLLQQSEAFSAIISIVFTAFM</sequence>
<keyword evidence="2" id="KW-1185">Reference proteome</keyword>
<gene>
    <name evidence="1" type="ORF">SADUNF_Sadunf12G0086400</name>
</gene>
<name>A0A835JLV9_9ROSI</name>
<accession>A0A835JLV9</accession>
<protein>
    <submittedName>
        <fullName evidence="1">Uncharacterized protein</fullName>
    </submittedName>
</protein>
<evidence type="ECO:0000313" key="2">
    <source>
        <dbReference type="Proteomes" id="UP000657918"/>
    </source>
</evidence>
<dbReference type="AlphaFoldDB" id="A0A835JLV9"/>
<comment type="caution">
    <text evidence="1">The sequence shown here is derived from an EMBL/GenBank/DDBJ whole genome shotgun (WGS) entry which is preliminary data.</text>
</comment>
<dbReference type="EMBL" id="JADGMS010000012">
    <property type="protein sequence ID" value="KAF9671801.1"/>
    <property type="molecule type" value="Genomic_DNA"/>
</dbReference>
<evidence type="ECO:0000313" key="1">
    <source>
        <dbReference type="EMBL" id="KAF9671801.1"/>
    </source>
</evidence>